<reference evidence="1" key="1">
    <citation type="submission" date="2021-01" db="EMBL/GenBank/DDBJ databases">
        <authorList>
            <person name="Corre E."/>
            <person name="Pelletier E."/>
            <person name="Niang G."/>
            <person name="Scheremetjew M."/>
            <person name="Finn R."/>
            <person name="Kale V."/>
            <person name="Holt S."/>
            <person name="Cochrane G."/>
            <person name="Meng A."/>
            <person name="Brown T."/>
            <person name="Cohen L."/>
        </authorList>
    </citation>
    <scope>NUCLEOTIDE SEQUENCE</scope>
    <source>
        <strain evidence="1">UIO037</strain>
    </source>
</reference>
<organism evidence="1">
    <name type="scientific">Prymnesium polylepis</name>
    <dbReference type="NCBI Taxonomy" id="72548"/>
    <lineage>
        <taxon>Eukaryota</taxon>
        <taxon>Haptista</taxon>
        <taxon>Haptophyta</taxon>
        <taxon>Prymnesiophyceae</taxon>
        <taxon>Prymnesiales</taxon>
        <taxon>Prymnesiaceae</taxon>
        <taxon>Prymnesium</taxon>
    </lineage>
</organism>
<proteinExistence type="predicted"/>
<protein>
    <submittedName>
        <fullName evidence="1">Uncharacterized protein</fullName>
    </submittedName>
</protein>
<evidence type="ECO:0000313" key="1">
    <source>
        <dbReference type="EMBL" id="CAE2263159.1"/>
    </source>
</evidence>
<dbReference type="EMBL" id="HBKO01037151">
    <property type="protein sequence ID" value="CAE2263159.1"/>
    <property type="molecule type" value="Transcribed_RNA"/>
</dbReference>
<dbReference type="AlphaFoldDB" id="A0A7S4N421"/>
<name>A0A7S4N421_9EUKA</name>
<sequence>MQSADRHCREPDAAPPPRMLATALTLLASSTTALVLQPSIGLRPHAMAQSHHSNAPVRMADSQKDEELKKDIPFAGYDPSSMQYKSKGYRNTPLGGDPGKALSGPSKFIPYAAVLAVIGLATGGFTEQYVEQAFAPVREAGGYGALLKVPDAPGMEKARELKEIQKAKRQELIQNLQGGAP</sequence>
<accession>A0A7S4N421</accession>
<gene>
    <name evidence="1" type="ORF">CPOL0286_LOCUS17012</name>
</gene>